<gene>
    <name evidence="8" type="primary">LOC113146940</name>
</gene>
<dbReference type="GO" id="GO:0046872">
    <property type="term" value="F:metal ion binding"/>
    <property type="evidence" value="ECO:0007669"/>
    <property type="project" value="UniProtKB-KW"/>
</dbReference>
<dbReference type="Pfam" id="PF00149">
    <property type="entry name" value="Metallophos"/>
    <property type="match status" value="1"/>
</dbReference>
<dbReference type="OrthoDB" id="1930084at2759"/>
<dbReference type="PANTHER" id="PTHR45619">
    <property type="entry name" value="SERINE/THREONINE-PROTEIN PHOSPHATASE PP2A-RELATED"/>
    <property type="match status" value="1"/>
</dbReference>
<feature type="region of interest" description="Disordered" evidence="5">
    <location>
        <begin position="52"/>
        <end position="141"/>
    </location>
</feature>
<sequence>MNSAAADMSHKRLANPCEGVQVGALDAVKPPSVNLEYGSISLAYSSGAASTSCSSDSSMTTLRSHSESSFPLTGGESLFPAGLLADTPAVSPRPSAADIRREEERSERAVNASRNRSLQQQDATHGASRGFEGPASDSEKKNLRMATPDYGQEPLHLPTYLRPACAAAGGSVVSCAHMKRMLPGICILCTGTAGRSLNCMHSGSGALDRATLHSVDDWIAQLLRCQPLKAEEIKALCKLLSDLLVSEPNCVCVQSPVTVAGDIHGQFYDLLELFRVGGMPPQVNYLFMGDYVDRGFYSVEVFCLIAALKVRYPYSMAVLRGNHESRSITEVYGFYDECLRKYGAQARVWEAMTEAFDLLPLAASVDGSYFCTHGGLSRELQTLDQIQRIDRRQEPPPDGGMSELLWSDPFDFPPEGQPAEVSINGEGDTDGSGPHAATLDAEGWAPSSRGAGLLWGQGVTERFLHLNNMQCVCRAHQLVSDGHQWSHDSKVCTVFSAPNYCYRCGNKASLLVLDEQGARRFLSFRHAPERGDPEVVRTLPGYFV</sequence>
<organism evidence="7 8">
    <name type="scientific">Cyclospora cayetanensis</name>
    <dbReference type="NCBI Taxonomy" id="88456"/>
    <lineage>
        <taxon>Eukaryota</taxon>
        <taxon>Sar</taxon>
        <taxon>Alveolata</taxon>
        <taxon>Apicomplexa</taxon>
        <taxon>Conoidasida</taxon>
        <taxon>Coccidia</taxon>
        <taxon>Eucoccidiorida</taxon>
        <taxon>Eimeriorina</taxon>
        <taxon>Eimeriidae</taxon>
        <taxon>Cyclospora</taxon>
    </lineage>
</organism>
<dbReference type="InterPro" id="IPR029052">
    <property type="entry name" value="Metallo-depent_PP-like"/>
</dbReference>
<dbReference type="PROSITE" id="PS00125">
    <property type="entry name" value="SER_THR_PHOSPHATASE"/>
    <property type="match status" value="1"/>
</dbReference>
<protein>
    <recommendedName>
        <fullName evidence="4">Serine/threonine-protein phosphatase</fullName>
        <ecNumber evidence="4">3.1.3.16</ecNumber>
    </recommendedName>
</protein>
<evidence type="ECO:0000256" key="1">
    <source>
        <dbReference type="ARBA" id="ARBA00022723"/>
    </source>
</evidence>
<keyword evidence="7" id="KW-1185">Reference proteome</keyword>
<feature type="compositionally biased region" description="Polar residues" evidence="5">
    <location>
        <begin position="112"/>
        <end position="123"/>
    </location>
</feature>
<reference evidence="8" key="1">
    <citation type="submission" date="2025-08" db="UniProtKB">
        <authorList>
            <consortium name="RefSeq"/>
        </authorList>
    </citation>
    <scope>IDENTIFICATION</scope>
</reference>
<dbReference type="GeneID" id="113146940"/>
<name>A0A6P6RVR4_9EIME</name>
<feature type="domain" description="Serine/threonine specific protein phosphatases" evidence="6">
    <location>
        <begin position="319"/>
        <end position="324"/>
    </location>
</feature>
<dbReference type="InterPro" id="IPR004843">
    <property type="entry name" value="Calcineurin-like_PHP"/>
</dbReference>
<dbReference type="Gene3D" id="3.60.21.10">
    <property type="match status" value="1"/>
</dbReference>
<dbReference type="InterPro" id="IPR006186">
    <property type="entry name" value="Ser/Thr-sp_prot-phosphatase"/>
</dbReference>
<comment type="catalytic activity">
    <reaction evidence="4">
        <text>O-phospho-L-threonyl-[protein] + H2O = L-threonyl-[protein] + phosphate</text>
        <dbReference type="Rhea" id="RHEA:47004"/>
        <dbReference type="Rhea" id="RHEA-COMP:11060"/>
        <dbReference type="Rhea" id="RHEA-COMP:11605"/>
        <dbReference type="ChEBI" id="CHEBI:15377"/>
        <dbReference type="ChEBI" id="CHEBI:30013"/>
        <dbReference type="ChEBI" id="CHEBI:43474"/>
        <dbReference type="ChEBI" id="CHEBI:61977"/>
        <dbReference type="EC" id="3.1.3.16"/>
    </reaction>
</comment>
<evidence type="ECO:0000313" key="8">
    <source>
        <dbReference type="RefSeq" id="XP_026191574.1"/>
    </source>
</evidence>
<dbReference type="AlphaFoldDB" id="A0A6P6RVR4"/>
<accession>A0A6P6RVR4</accession>
<keyword evidence="2 4" id="KW-0378">Hydrolase</keyword>
<evidence type="ECO:0000256" key="4">
    <source>
        <dbReference type="RuleBase" id="RU004273"/>
    </source>
</evidence>
<dbReference type="PRINTS" id="PR00114">
    <property type="entry name" value="STPHPHTASE"/>
</dbReference>
<dbReference type="RefSeq" id="XP_026191574.1">
    <property type="nucleotide sequence ID" value="XM_026335789.1"/>
</dbReference>
<evidence type="ECO:0000256" key="3">
    <source>
        <dbReference type="ARBA" id="ARBA00023211"/>
    </source>
</evidence>
<feature type="region of interest" description="Disordered" evidence="5">
    <location>
        <begin position="416"/>
        <end position="436"/>
    </location>
</feature>
<feature type="compositionally biased region" description="Basic and acidic residues" evidence="5">
    <location>
        <begin position="98"/>
        <end position="108"/>
    </location>
</feature>
<evidence type="ECO:0000313" key="7">
    <source>
        <dbReference type="Proteomes" id="UP000515125"/>
    </source>
</evidence>
<dbReference type="EC" id="3.1.3.16" evidence="4"/>
<keyword evidence="1" id="KW-0479">Metal-binding</keyword>
<dbReference type="GO" id="GO:0004722">
    <property type="term" value="F:protein serine/threonine phosphatase activity"/>
    <property type="evidence" value="ECO:0007669"/>
    <property type="project" value="UniProtKB-EC"/>
</dbReference>
<comment type="similarity">
    <text evidence="4">Belongs to the PPP phosphatase family.</text>
</comment>
<dbReference type="SMART" id="SM00156">
    <property type="entry name" value="PP2Ac"/>
    <property type="match status" value="1"/>
</dbReference>
<proteinExistence type="inferred from homology"/>
<dbReference type="SUPFAM" id="SSF56300">
    <property type="entry name" value="Metallo-dependent phosphatases"/>
    <property type="match status" value="1"/>
</dbReference>
<dbReference type="Proteomes" id="UP000515125">
    <property type="component" value="Unplaced"/>
</dbReference>
<evidence type="ECO:0000259" key="6">
    <source>
        <dbReference type="PROSITE" id="PS00125"/>
    </source>
</evidence>
<evidence type="ECO:0000256" key="2">
    <source>
        <dbReference type="ARBA" id="ARBA00022801"/>
    </source>
</evidence>
<dbReference type="InterPro" id="IPR047129">
    <property type="entry name" value="PPA2-like"/>
</dbReference>
<feature type="compositionally biased region" description="Low complexity" evidence="5">
    <location>
        <begin position="52"/>
        <end position="63"/>
    </location>
</feature>
<dbReference type="CDD" id="cd07415">
    <property type="entry name" value="MPP_PP2A_PP4_PP6"/>
    <property type="match status" value="1"/>
</dbReference>
<evidence type="ECO:0000256" key="5">
    <source>
        <dbReference type="SAM" id="MobiDB-lite"/>
    </source>
</evidence>
<keyword evidence="3" id="KW-0464">Manganese</keyword>